<dbReference type="EC" id="2.7.13.3" evidence="3"/>
<dbReference type="InterPro" id="IPR050398">
    <property type="entry name" value="HssS/ArlS-like"/>
</dbReference>
<keyword evidence="13" id="KW-1133">Transmembrane helix</keyword>
<evidence type="ECO:0000313" key="16">
    <source>
        <dbReference type="EMBL" id="MBV7276029.1"/>
    </source>
</evidence>
<dbReference type="CDD" id="cd06225">
    <property type="entry name" value="HAMP"/>
    <property type="match status" value="1"/>
</dbReference>
<name>A0A949U422_9CLOT</name>
<dbReference type="Proteomes" id="UP000694308">
    <property type="component" value="Unassembled WGS sequence"/>
</dbReference>
<comment type="subcellular location">
    <subcellularLocation>
        <location evidence="2">Cell membrane</location>
        <topology evidence="2">Multi-pass membrane protein</topology>
    </subcellularLocation>
</comment>
<keyword evidence="7" id="KW-0547">Nucleotide-binding</keyword>
<gene>
    <name evidence="16" type="ORF">I6U48_24355</name>
</gene>
<keyword evidence="13" id="KW-0812">Transmembrane</keyword>
<dbReference type="InterPro" id="IPR003594">
    <property type="entry name" value="HATPase_dom"/>
</dbReference>
<evidence type="ECO:0000259" key="14">
    <source>
        <dbReference type="PROSITE" id="PS50109"/>
    </source>
</evidence>
<keyword evidence="10" id="KW-0902">Two-component regulatory system</keyword>
<feature type="domain" description="HAMP" evidence="15">
    <location>
        <begin position="183"/>
        <end position="236"/>
    </location>
</feature>
<evidence type="ECO:0000256" key="3">
    <source>
        <dbReference type="ARBA" id="ARBA00012438"/>
    </source>
</evidence>
<dbReference type="Pfam" id="PF00512">
    <property type="entry name" value="HisKA"/>
    <property type="match status" value="1"/>
</dbReference>
<evidence type="ECO:0000256" key="5">
    <source>
        <dbReference type="ARBA" id="ARBA00022553"/>
    </source>
</evidence>
<dbReference type="CDD" id="cd00082">
    <property type="entry name" value="HisKA"/>
    <property type="match status" value="1"/>
</dbReference>
<evidence type="ECO:0000256" key="8">
    <source>
        <dbReference type="ARBA" id="ARBA00022777"/>
    </source>
</evidence>
<sequence>MKNKILVVKKISLKLTLVYAFVFSLVIITLNGSVLYGVRYFLTKQAVRQVSDTSRYISTRIEELERKNVNLKNEDLLQEINPREAVYVKITDSEGKMISISPRWNKDFSFQNSSEKVLKIEKQEKHLVYKSNSIKINNKLFVLTVVKDMEYEYHFLKLLLIMVAISNVLGIIIAVLSGMFVSKKMLTPIDKITKTAQSVSIQGLNKRIEVNAADDELSRLARTFNEMIERLQKSFESQNKFVSDASHELRTPISVIQGYINLLDRWGKEDKEVLQKAINIIKNETANMTNLIEKLLFLARGDNNSLKLEKEIFDLNTLIDEVVKESSVIAPKLNIASERNDKIIIYADFRLIKQALRALVDNSIKYTQEEGEIKINSYRRLGEAEITIEDSGIGISEEEIPNLFNRFYRVDKARSKKTGGSGLGLAIVKHIIDRHCGKICIESDFGKGTKVTINLPAKV</sequence>
<dbReference type="EMBL" id="JAEEGC010000149">
    <property type="protein sequence ID" value="MBV7276029.1"/>
    <property type="molecule type" value="Genomic_DNA"/>
</dbReference>
<evidence type="ECO:0000256" key="7">
    <source>
        <dbReference type="ARBA" id="ARBA00022741"/>
    </source>
</evidence>
<keyword evidence="9" id="KW-0067">ATP-binding</keyword>
<keyword evidence="6" id="KW-0808">Transferase</keyword>
<reference evidence="16" key="1">
    <citation type="submission" date="2020-12" db="EMBL/GenBank/DDBJ databases">
        <title>Clostridium thailandense sp. nov., a novel acetogenic bacterium isolated from peat land soil in Thailand.</title>
        <authorList>
            <person name="Chaikitkaew S."/>
            <person name="Birkeland N.K."/>
        </authorList>
    </citation>
    <scope>NUCLEOTIDE SEQUENCE</scope>
    <source>
        <strain evidence="16">PL3</strain>
    </source>
</reference>
<evidence type="ECO:0000256" key="11">
    <source>
        <dbReference type="ARBA" id="ARBA00023136"/>
    </source>
</evidence>
<keyword evidence="12" id="KW-0175">Coiled coil</keyword>
<feature type="coiled-coil region" evidence="12">
    <location>
        <begin position="54"/>
        <end position="81"/>
    </location>
</feature>
<dbReference type="InterPro" id="IPR005467">
    <property type="entry name" value="His_kinase_dom"/>
</dbReference>
<organism evidence="16 17">
    <name type="scientific">Clostridium thailandense</name>
    <dbReference type="NCBI Taxonomy" id="2794346"/>
    <lineage>
        <taxon>Bacteria</taxon>
        <taxon>Bacillati</taxon>
        <taxon>Bacillota</taxon>
        <taxon>Clostridia</taxon>
        <taxon>Eubacteriales</taxon>
        <taxon>Clostridiaceae</taxon>
        <taxon>Clostridium</taxon>
    </lineage>
</organism>
<dbReference type="GO" id="GO:0005886">
    <property type="term" value="C:plasma membrane"/>
    <property type="evidence" value="ECO:0007669"/>
    <property type="project" value="UniProtKB-SubCell"/>
</dbReference>
<dbReference type="PANTHER" id="PTHR45528:SF1">
    <property type="entry name" value="SENSOR HISTIDINE KINASE CPXA"/>
    <property type="match status" value="1"/>
</dbReference>
<dbReference type="InterPro" id="IPR003660">
    <property type="entry name" value="HAMP_dom"/>
</dbReference>
<dbReference type="Pfam" id="PF02518">
    <property type="entry name" value="HATPase_c"/>
    <property type="match status" value="1"/>
</dbReference>
<dbReference type="SMART" id="SM00304">
    <property type="entry name" value="HAMP"/>
    <property type="match status" value="1"/>
</dbReference>
<dbReference type="InterPro" id="IPR003661">
    <property type="entry name" value="HisK_dim/P_dom"/>
</dbReference>
<evidence type="ECO:0000256" key="1">
    <source>
        <dbReference type="ARBA" id="ARBA00000085"/>
    </source>
</evidence>
<keyword evidence="17" id="KW-1185">Reference proteome</keyword>
<dbReference type="GO" id="GO:0005524">
    <property type="term" value="F:ATP binding"/>
    <property type="evidence" value="ECO:0007669"/>
    <property type="project" value="UniProtKB-KW"/>
</dbReference>
<evidence type="ECO:0000313" key="17">
    <source>
        <dbReference type="Proteomes" id="UP000694308"/>
    </source>
</evidence>
<dbReference type="GO" id="GO:0000155">
    <property type="term" value="F:phosphorelay sensor kinase activity"/>
    <property type="evidence" value="ECO:0007669"/>
    <property type="project" value="InterPro"/>
</dbReference>
<dbReference type="SMART" id="SM00388">
    <property type="entry name" value="HisKA"/>
    <property type="match status" value="1"/>
</dbReference>
<proteinExistence type="predicted"/>
<keyword evidence="4" id="KW-1003">Cell membrane</keyword>
<evidence type="ECO:0000256" key="12">
    <source>
        <dbReference type="SAM" id="Coils"/>
    </source>
</evidence>
<evidence type="ECO:0000256" key="13">
    <source>
        <dbReference type="SAM" id="Phobius"/>
    </source>
</evidence>
<dbReference type="SMART" id="SM00387">
    <property type="entry name" value="HATPase_c"/>
    <property type="match status" value="1"/>
</dbReference>
<feature type="transmembrane region" description="Helical" evidence="13">
    <location>
        <begin position="158"/>
        <end position="181"/>
    </location>
</feature>
<dbReference type="PANTHER" id="PTHR45528">
    <property type="entry name" value="SENSOR HISTIDINE KINASE CPXA"/>
    <property type="match status" value="1"/>
</dbReference>
<protein>
    <recommendedName>
        <fullName evidence="3">histidine kinase</fullName>
        <ecNumber evidence="3">2.7.13.3</ecNumber>
    </recommendedName>
</protein>
<feature type="domain" description="Histidine kinase" evidence="14">
    <location>
        <begin position="244"/>
        <end position="459"/>
    </location>
</feature>
<dbReference type="Pfam" id="PF00672">
    <property type="entry name" value="HAMP"/>
    <property type="match status" value="1"/>
</dbReference>
<keyword evidence="8" id="KW-0418">Kinase</keyword>
<evidence type="ECO:0000256" key="4">
    <source>
        <dbReference type="ARBA" id="ARBA00022475"/>
    </source>
</evidence>
<evidence type="ECO:0000256" key="9">
    <source>
        <dbReference type="ARBA" id="ARBA00022840"/>
    </source>
</evidence>
<dbReference type="AlphaFoldDB" id="A0A949U422"/>
<dbReference type="FunFam" id="3.30.565.10:FF:000006">
    <property type="entry name" value="Sensor histidine kinase WalK"/>
    <property type="match status" value="1"/>
</dbReference>
<evidence type="ECO:0000256" key="10">
    <source>
        <dbReference type="ARBA" id="ARBA00023012"/>
    </source>
</evidence>
<dbReference type="RefSeq" id="WP_218323075.1">
    <property type="nucleotide sequence ID" value="NZ_JAEEGC010000149.1"/>
</dbReference>
<keyword evidence="5" id="KW-0597">Phosphoprotein</keyword>
<dbReference type="FunFam" id="1.10.287.130:FF:000001">
    <property type="entry name" value="Two-component sensor histidine kinase"/>
    <property type="match status" value="1"/>
</dbReference>
<dbReference type="PROSITE" id="PS50885">
    <property type="entry name" value="HAMP"/>
    <property type="match status" value="1"/>
</dbReference>
<keyword evidence="11 13" id="KW-0472">Membrane</keyword>
<evidence type="ECO:0000259" key="15">
    <source>
        <dbReference type="PROSITE" id="PS50885"/>
    </source>
</evidence>
<accession>A0A949U422</accession>
<evidence type="ECO:0000256" key="2">
    <source>
        <dbReference type="ARBA" id="ARBA00004651"/>
    </source>
</evidence>
<comment type="catalytic activity">
    <reaction evidence="1">
        <text>ATP + protein L-histidine = ADP + protein N-phospho-L-histidine.</text>
        <dbReference type="EC" id="2.7.13.3"/>
    </reaction>
</comment>
<evidence type="ECO:0000256" key="6">
    <source>
        <dbReference type="ARBA" id="ARBA00022679"/>
    </source>
</evidence>
<comment type="caution">
    <text evidence="16">The sequence shown here is derived from an EMBL/GenBank/DDBJ whole genome shotgun (WGS) entry which is preliminary data.</text>
</comment>
<dbReference type="PROSITE" id="PS50109">
    <property type="entry name" value="HIS_KIN"/>
    <property type="match status" value="1"/>
</dbReference>
<feature type="transmembrane region" description="Helical" evidence="13">
    <location>
        <begin position="12"/>
        <end position="38"/>
    </location>
</feature>